<keyword evidence="4 5" id="KW-0472">Membrane</keyword>
<gene>
    <name evidence="7" type="ORF">COMA2_200067</name>
</gene>
<reference evidence="8" key="1">
    <citation type="submission" date="2015-10" db="EMBL/GenBank/DDBJ databases">
        <authorList>
            <person name="Luecker S."/>
            <person name="Luecker S."/>
        </authorList>
    </citation>
    <scope>NUCLEOTIDE SEQUENCE [LARGE SCALE GENOMIC DNA]</scope>
</reference>
<comment type="subcellular location">
    <subcellularLocation>
        <location evidence="1">Membrane</location>
        <topology evidence="1">Multi-pass membrane protein</topology>
    </subcellularLocation>
</comment>
<evidence type="ECO:0000256" key="3">
    <source>
        <dbReference type="ARBA" id="ARBA00022989"/>
    </source>
</evidence>
<evidence type="ECO:0000259" key="6">
    <source>
        <dbReference type="Pfam" id="PF04932"/>
    </source>
</evidence>
<evidence type="ECO:0000256" key="5">
    <source>
        <dbReference type="SAM" id="Phobius"/>
    </source>
</evidence>
<name>A0A0S4LHQ4_9BACT</name>
<protein>
    <recommendedName>
        <fullName evidence="6">O-antigen ligase-related domain-containing protein</fullName>
    </recommendedName>
</protein>
<sequence>MDWRLDRLQPQARRAAGWTATALGFTIPLWVVADGVLVVLLGLCWLAGGEWRERLRRVAANPVALSALLLFGWLLAGSLWGLGSLDERLLAVKKYADLLLIPLLISMAVDVQERNRAILFLGISLVVTLVLSLVLGSGALQTGWVIGCDPSNPCVFKRHITHNVLMAFGALLFAVLAWRACDKRARWGWALVSLLAASNVVLMVQGRTGYVVLAGLTVLALHAAFGWRGVAGAVTTLVLAFGGAYQVSTSFHDRVHLTLSNVTQGISASGDVATQERAEFYQYTVKIIEDHPLMGVGTGGFAQAYAVYAKQAGVLVPSHPHSQYLFITAQVGVVGFGLLLWLFLQQWRSTPLVGDVTYGLLAKGLVLIMAVGCLFNDLLLDHTEKLLYCWFSGLMYSVADSRVGTKL</sequence>
<evidence type="ECO:0000256" key="4">
    <source>
        <dbReference type="ARBA" id="ARBA00023136"/>
    </source>
</evidence>
<dbReference type="OrthoDB" id="9795248at2"/>
<evidence type="ECO:0000313" key="8">
    <source>
        <dbReference type="Proteomes" id="UP000198736"/>
    </source>
</evidence>
<feature type="transmembrane region" description="Helical" evidence="5">
    <location>
        <begin position="58"/>
        <end position="83"/>
    </location>
</feature>
<feature type="transmembrane region" description="Helical" evidence="5">
    <location>
        <begin position="118"/>
        <end position="140"/>
    </location>
</feature>
<feature type="transmembrane region" description="Helical" evidence="5">
    <location>
        <begin position="356"/>
        <end position="375"/>
    </location>
</feature>
<dbReference type="InterPro" id="IPR007016">
    <property type="entry name" value="O-antigen_ligase-rel_domated"/>
</dbReference>
<accession>A0A0S4LHQ4</accession>
<feature type="transmembrane region" description="Helical" evidence="5">
    <location>
        <begin position="187"/>
        <end position="205"/>
    </location>
</feature>
<dbReference type="STRING" id="1742973.COMA2_200067"/>
<feature type="transmembrane region" description="Helical" evidence="5">
    <location>
        <begin position="20"/>
        <end position="46"/>
    </location>
</feature>
<feature type="transmembrane region" description="Helical" evidence="5">
    <location>
        <begin position="225"/>
        <end position="245"/>
    </location>
</feature>
<evidence type="ECO:0000256" key="2">
    <source>
        <dbReference type="ARBA" id="ARBA00022692"/>
    </source>
</evidence>
<dbReference type="PANTHER" id="PTHR37422">
    <property type="entry name" value="TEICHURONIC ACID BIOSYNTHESIS PROTEIN TUAE"/>
    <property type="match status" value="1"/>
</dbReference>
<feature type="transmembrane region" description="Helical" evidence="5">
    <location>
        <begin position="160"/>
        <end position="180"/>
    </location>
</feature>
<proteinExistence type="predicted"/>
<evidence type="ECO:0000256" key="1">
    <source>
        <dbReference type="ARBA" id="ARBA00004141"/>
    </source>
</evidence>
<feature type="domain" description="O-antigen ligase-related" evidence="6">
    <location>
        <begin position="193"/>
        <end position="339"/>
    </location>
</feature>
<dbReference type="EMBL" id="CZPZ01000013">
    <property type="protein sequence ID" value="CUS36112.1"/>
    <property type="molecule type" value="Genomic_DNA"/>
</dbReference>
<dbReference type="RefSeq" id="WP_090897565.1">
    <property type="nucleotide sequence ID" value="NZ_CZPZ01000013.1"/>
</dbReference>
<dbReference type="PANTHER" id="PTHR37422:SF13">
    <property type="entry name" value="LIPOPOLYSACCHARIDE BIOSYNTHESIS PROTEIN PA4999-RELATED"/>
    <property type="match status" value="1"/>
</dbReference>
<dbReference type="Pfam" id="PF04932">
    <property type="entry name" value="Wzy_C"/>
    <property type="match status" value="1"/>
</dbReference>
<keyword evidence="2 5" id="KW-0812">Transmembrane</keyword>
<feature type="transmembrane region" description="Helical" evidence="5">
    <location>
        <begin position="324"/>
        <end position="344"/>
    </location>
</feature>
<evidence type="ECO:0000313" key="7">
    <source>
        <dbReference type="EMBL" id="CUS36112.1"/>
    </source>
</evidence>
<organism evidence="7 8">
    <name type="scientific">Candidatus Nitrospira nitrificans</name>
    <dbReference type="NCBI Taxonomy" id="1742973"/>
    <lineage>
        <taxon>Bacteria</taxon>
        <taxon>Pseudomonadati</taxon>
        <taxon>Nitrospirota</taxon>
        <taxon>Nitrospiria</taxon>
        <taxon>Nitrospirales</taxon>
        <taxon>Nitrospiraceae</taxon>
        <taxon>Nitrospira</taxon>
    </lineage>
</organism>
<dbReference type="Proteomes" id="UP000198736">
    <property type="component" value="Unassembled WGS sequence"/>
</dbReference>
<dbReference type="AlphaFoldDB" id="A0A0S4LHQ4"/>
<keyword evidence="8" id="KW-1185">Reference proteome</keyword>
<dbReference type="InterPro" id="IPR051533">
    <property type="entry name" value="WaaL-like"/>
</dbReference>
<keyword evidence="3 5" id="KW-1133">Transmembrane helix</keyword>
<dbReference type="GO" id="GO:0016020">
    <property type="term" value="C:membrane"/>
    <property type="evidence" value="ECO:0007669"/>
    <property type="project" value="UniProtKB-SubCell"/>
</dbReference>